<accession>A0ABT8BZC7</accession>
<dbReference type="PANTHER" id="PTHR40690">
    <property type="entry name" value="GLL3100 PROTEIN"/>
    <property type="match status" value="1"/>
</dbReference>
<dbReference type="Pfam" id="PF07755">
    <property type="entry name" value="DUF1611"/>
    <property type="match status" value="1"/>
</dbReference>
<name>A0ABT8BZC7_9VIBR</name>
<dbReference type="Gene3D" id="3.40.50.720">
    <property type="entry name" value="NAD(P)-binding Rossmann-like Domain"/>
    <property type="match status" value="1"/>
</dbReference>
<dbReference type="Gene3D" id="3.40.50.300">
    <property type="entry name" value="P-loop containing nucleotide triphosphate hydrolases"/>
    <property type="match status" value="1"/>
</dbReference>
<dbReference type="NCBIfam" id="NF041892">
    <property type="entry name" value="DgcN"/>
    <property type="match status" value="1"/>
</dbReference>
<dbReference type="PANTHER" id="PTHR40690:SF1">
    <property type="entry name" value="DUF1611 DOMAIN-CONTAINING PROTEIN"/>
    <property type="match status" value="1"/>
</dbReference>
<protein>
    <submittedName>
        <fullName evidence="3">DUF1611 domain-containing protein</fullName>
    </submittedName>
</protein>
<sequence length="340" mass="36828">MSIIQPYLLFLGDVTDPVAAKTARGIALWRPERCLGQLRLTTETVSLNLPDLSLQQAKDNGAKTLVIGTANAGGVIPENWLSCLIQAAKMGYNIASGMHQKLIDIPQLKPLHDAGVTQLHDVRHLGGSLQVGNGRPRRGRRLLTVGTDCSVGKMFTALALEKSMQRAGIKAQFKATGQTGILIDGQGIPVDAVVADFISGAVEMLSPSFDDHEWDIIEGQGSLFNPSFAGVSLGLLHGAQADALVLCHEIGRQHIRHLPHQALPNIKQTIESNLSAARLTNPNVRCVGISLNTSILNEEEAEQLCAQWQHQYQVPVTDPVRFGLEAITQYIQSMGARYED</sequence>
<dbReference type="InterPro" id="IPR035086">
    <property type="entry name" value="DgcN-like_C"/>
</dbReference>
<feature type="domain" description="D-glutamate N-acetyltransferase-like N-terminal" evidence="2">
    <location>
        <begin position="46"/>
        <end position="124"/>
    </location>
</feature>
<evidence type="ECO:0000313" key="4">
    <source>
        <dbReference type="Proteomes" id="UP001238540"/>
    </source>
</evidence>
<dbReference type="InterPro" id="IPR011669">
    <property type="entry name" value="DgcN-like"/>
</dbReference>
<evidence type="ECO:0000259" key="1">
    <source>
        <dbReference type="Pfam" id="PF07755"/>
    </source>
</evidence>
<dbReference type="Pfam" id="PF17396">
    <property type="entry name" value="DUF1611_N"/>
    <property type="match status" value="1"/>
</dbReference>
<dbReference type="InterPro" id="IPR035402">
    <property type="entry name" value="DgcN-like_N"/>
</dbReference>
<keyword evidence="4" id="KW-1185">Reference proteome</keyword>
<dbReference type="PIRSF" id="PIRSF026760">
    <property type="entry name" value="UCP026760"/>
    <property type="match status" value="1"/>
</dbReference>
<comment type="caution">
    <text evidence="3">The sequence shown here is derived from an EMBL/GenBank/DDBJ whole genome shotgun (WGS) entry which is preliminary data.</text>
</comment>
<dbReference type="SUPFAM" id="SSF52540">
    <property type="entry name" value="P-loop containing nucleoside triphosphate hydrolases"/>
    <property type="match status" value="1"/>
</dbReference>
<dbReference type="EMBL" id="JAUFQC010000027">
    <property type="protein sequence ID" value="MDN3612451.1"/>
    <property type="molecule type" value="Genomic_DNA"/>
</dbReference>
<feature type="domain" description="D-glutamate N-acetyltransferase-like C-terminal" evidence="1">
    <location>
        <begin position="131"/>
        <end position="327"/>
    </location>
</feature>
<organism evidence="3 4">
    <name type="scientific">Vibrio ostreicida</name>
    <dbReference type="NCBI Taxonomy" id="526588"/>
    <lineage>
        <taxon>Bacteria</taxon>
        <taxon>Pseudomonadati</taxon>
        <taxon>Pseudomonadota</taxon>
        <taxon>Gammaproteobacteria</taxon>
        <taxon>Vibrionales</taxon>
        <taxon>Vibrionaceae</taxon>
        <taxon>Vibrio</taxon>
    </lineage>
</organism>
<reference evidence="4" key="1">
    <citation type="journal article" date="2019" name="Int. J. Syst. Evol. Microbiol.">
        <title>The Global Catalogue of Microorganisms (GCM) 10K type strain sequencing project: providing services to taxonomists for standard genome sequencing and annotation.</title>
        <authorList>
            <consortium name="The Broad Institute Genomics Platform"/>
            <consortium name="The Broad Institute Genome Sequencing Center for Infectious Disease"/>
            <person name="Wu L."/>
            <person name="Ma J."/>
        </authorList>
    </citation>
    <scope>NUCLEOTIDE SEQUENCE [LARGE SCALE GENOMIC DNA]</scope>
    <source>
        <strain evidence="4">CECT 7398</strain>
    </source>
</reference>
<proteinExistence type="predicted"/>
<dbReference type="InterPro" id="IPR027417">
    <property type="entry name" value="P-loop_NTPase"/>
</dbReference>
<dbReference type="Proteomes" id="UP001238540">
    <property type="component" value="Unassembled WGS sequence"/>
</dbReference>
<dbReference type="RefSeq" id="WP_170883659.1">
    <property type="nucleotide sequence ID" value="NZ_JABEYA020000015.1"/>
</dbReference>
<evidence type="ECO:0000313" key="3">
    <source>
        <dbReference type="EMBL" id="MDN3612451.1"/>
    </source>
</evidence>
<gene>
    <name evidence="3" type="ORF">QWZ16_22895</name>
</gene>
<evidence type="ECO:0000259" key="2">
    <source>
        <dbReference type="Pfam" id="PF17396"/>
    </source>
</evidence>